<dbReference type="EMBL" id="UYRR01008197">
    <property type="protein sequence ID" value="VDK24163.1"/>
    <property type="molecule type" value="Genomic_DNA"/>
</dbReference>
<dbReference type="InterPro" id="IPR029063">
    <property type="entry name" value="SAM-dependent_MTases_sf"/>
</dbReference>
<evidence type="ECO:0000313" key="3">
    <source>
        <dbReference type="Proteomes" id="UP000267096"/>
    </source>
</evidence>
<dbReference type="GO" id="GO:0008988">
    <property type="term" value="F:rRNA (adenine-N6-)-methyltransferase activity"/>
    <property type="evidence" value="ECO:0007669"/>
    <property type="project" value="TreeGrafter"/>
</dbReference>
<dbReference type="PANTHER" id="PTHR23290">
    <property type="entry name" value="RRNA N6-ADENOSINE-METHYLTRANSFERASE METTL5"/>
    <property type="match status" value="1"/>
</dbReference>
<dbReference type="PANTHER" id="PTHR23290:SF0">
    <property type="entry name" value="RRNA N6-ADENOSINE-METHYLTRANSFERASE METTL5"/>
    <property type="match status" value="1"/>
</dbReference>
<sequence length="76" mass="8635">MKFVDAAIRLIVDGGCVYSLHKTATRDFILKNASRKKGIECECIAELTWDLPATYRHHRKASLDIAVDLIRYTKSP</sequence>
<evidence type="ECO:0000313" key="1">
    <source>
        <dbReference type="EMBL" id="VDK24163.1"/>
    </source>
</evidence>
<dbReference type="WBParaSite" id="ASIM_0000480001-mRNA-1">
    <property type="protein sequence ID" value="ASIM_0000480001-mRNA-1"/>
    <property type="gene ID" value="ASIM_0000480001"/>
</dbReference>
<dbReference type="EMBL" id="UYRR01015417">
    <property type="protein sequence ID" value="VDK27854.1"/>
    <property type="molecule type" value="Genomic_DNA"/>
</dbReference>
<dbReference type="OrthoDB" id="419617at2759"/>
<dbReference type="InterPro" id="IPR051720">
    <property type="entry name" value="rRNA_MeTrfase/Polyamine_Synth"/>
</dbReference>
<keyword evidence="3" id="KW-1185">Reference proteome</keyword>
<dbReference type="WBParaSite" id="ASIM_0000703601-mRNA-1">
    <property type="protein sequence ID" value="ASIM_0000703601-mRNA-1"/>
    <property type="gene ID" value="ASIM_0000703601"/>
</dbReference>
<reference evidence="1 3" key="2">
    <citation type="submission" date="2018-11" db="EMBL/GenBank/DDBJ databases">
        <authorList>
            <consortium name="Pathogen Informatics"/>
        </authorList>
    </citation>
    <scope>NUCLEOTIDE SEQUENCE [LARGE SCALE GENOMIC DNA]</scope>
</reference>
<proteinExistence type="predicted"/>
<accession>A0A0M3JB26</accession>
<dbReference type="Gene3D" id="3.40.50.150">
    <property type="entry name" value="Vaccinia Virus protein VP39"/>
    <property type="match status" value="1"/>
</dbReference>
<reference evidence="4 5" key="1">
    <citation type="submission" date="2017-02" db="UniProtKB">
        <authorList>
            <consortium name="WormBaseParasite"/>
        </authorList>
    </citation>
    <scope>IDENTIFICATION</scope>
</reference>
<evidence type="ECO:0000313" key="4">
    <source>
        <dbReference type="WBParaSite" id="ASIM_0000480001-mRNA-1"/>
    </source>
</evidence>
<dbReference type="AlphaFoldDB" id="A0A0M3JB26"/>
<name>A0A0M3JB26_ANISI</name>
<protein>
    <submittedName>
        <fullName evidence="1 4">Uncharacterized protein</fullName>
    </submittedName>
</protein>
<gene>
    <name evidence="1" type="ORF">ASIM_LOCUS4610</name>
    <name evidence="2" type="ORF">ASIM_LOCUS6809</name>
</gene>
<dbReference type="Proteomes" id="UP000267096">
    <property type="component" value="Unassembled WGS sequence"/>
</dbReference>
<organism evidence="4">
    <name type="scientific">Anisakis simplex</name>
    <name type="common">Herring worm</name>
    <dbReference type="NCBI Taxonomy" id="6269"/>
    <lineage>
        <taxon>Eukaryota</taxon>
        <taxon>Metazoa</taxon>
        <taxon>Ecdysozoa</taxon>
        <taxon>Nematoda</taxon>
        <taxon>Chromadorea</taxon>
        <taxon>Rhabditida</taxon>
        <taxon>Spirurina</taxon>
        <taxon>Ascaridomorpha</taxon>
        <taxon>Ascaridoidea</taxon>
        <taxon>Anisakidae</taxon>
        <taxon>Anisakis</taxon>
        <taxon>Anisakis simplex complex</taxon>
    </lineage>
</organism>
<evidence type="ECO:0000313" key="5">
    <source>
        <dbReference type="WBParaSite" id="ASIM_0000703601-mRNA-1"/>
    </source>
</evidence>
<evidence type="ECO:0000313" key="2">
    <source>
        <dbReference type="EMBL" id="VDK27854.1"/>
    </source>
</evidence>